<gene>
    <name evidence="2" type="ORF">RAK27_01670</name>
</gene>
<dbReference type="Proteomes" id="UP001290462">
    <property type="component" value="Unassembled WGS sequence"/>
</dbReference>
<accession>A0AAW9K4W2</accession>
<evidence type="ECO:0000313" key="3">
    <source>
        <dbReference type="Proteomes" id="UP001290462"/>
    </source>
</evidence>
<feature type="transmembrane region" description="Helical" evidence="1">
    <location>
        <begin position="5"/>
        <end position="22"/>
    </location>
</feature>
<comment type="caution">
    <text evidence="2">The sequence shown here is derived from an EMBL/GenBank/DDBJ whole genome shotgun (WGS) entry which is preliminary data.</text>
</comment>
<dbReference type="AlphaFoldDB" id="A0AAW9K4W2"/>
<name>A0AAW9K4W2_CARML</name>
<dbReference type="RefSeq" id="WP_135054190.1">
    <property type="nucleotide sequence ID" value="NZ_CVMZ01000064.1"/>
</dbReference>
<keyword evidence="1" id="KW-0472">Membrane</keyword>
<keyword evidence="1" id="KW-0812">Transmembrane</keyword>
<evidence type="ECO:0000256" key="1">
    <source>
        <dbReference type="SAM" id="Phobius"/>
    </source>
</evidence>
<organism evidence="2 3">
    <name type="scientific">Carnobacterium maltaromaticum</name>
    <name type="common">Carnobacterium piscicola</name>
    <dbReference type="NCBI Taxonomy" id="2751"/>
    <lineage>
        <taxon>Bacteria</taxon>
        <taxon>Bacillati</taxon>
        <taxon>Bacillota</taxon>
        <taxon>Bacilli</taxon>
        <taxon>Lactobacillales</taxon>
        <taxon>Carnobacteriaceae</taxon>
        <taxon>Carnobacterium</taxon>
    </lineage>
</organism>
<sequence length="60" mass="6578">MGIGAIGVGLAVYFLSFFYGVLVDEFNLETNPLIIGSVLYSAGIFVSQLILFVTTFVRKR</sequence>
<dbReference type="EMBL" id="JAVBVO010000001">
    <property type="protein sequence ID" value="MDZ5757363.1"/>
    <property type="molecule type" value="Genomic_DNA"/>
</dbReference>
<protein>
    <recommendedName>
        <fullName evidence="4">Major facilitator superfamily (MFS) profile domain-containing protein</fullName>
    </recommendedName>
</protein>
<reference evidence="2" key="1">
    <citation type="submission" date="2023-08" db="EMBL/GenBank/DDBJ databases">
        <title>Genomic characterization of piscicolin 126 produced by Carnobacterium maltaromaticum CM22 strain isolated from salmon (Salmo salar).</title>
        <authorList>
            <person name="Gonzalez-Gragera E."/>
            <person name="Garcia-Lopez J.D."/>
            <person name="Teso-Perez C."/>
            <person name="Gimenez-Hernandez I."/>
            <person name="Peralta-Sanchez J.M."/>
            <person name="Valdivia E."/>
            <person name="Montalban-Lopez M."/>
            <person name="Martin-Platero A.M."/>
            <person name="Banos A."/>
            <person name="Martinez-Bueno M."/>
        </authorList>
    </citation>
    <scope>NUCLEOTIDE SEQUENCE</scope>
    <source>
        <strain evidence="2">CM22</strain>
    </source>
</reference>
<proteinExistence type="predicted"/>
<evidence type="ECO:0000313" key="2">
    <source>
        <dbReference type="EMBL" id="MDZ5757363.1"/>
    </source>
</evidence>
<feature type="transmembrane region" description="Helical" evidence="1">
    <location>
        <begin position="34"/>
        <end position="57"/>
    </location>
</feature>
<evidence type="ECO:0008006" key="4">
    <source>
        <dbReference type="Google" id="ProtNLM"/>
    </source>
</evidence>
<keyword evidence="1" id="KW-1133">Transmembrane helix</keyword>